<dbReference type="InterPro" id="IPR032675">
    <property type="entry name" value="LRR_dom_sf"/>
</dbReference>
<evidence type="ECO:0000256" key="2">
    <source>
        <dbReference type="ARBA" id="ARBA00022512"/>
    </source>
</evidence>
<evidence type="ECO:0000256" key="9">
    <source>
        <dbReference type="SAM" id="SignalP"/>
    </source>
</evidence>
<dbReference type="PANTHER" id="PTHR32093">
    <property type="entry name" value="LEUCINE-RICH REPEAT EXTENSIN-LIKE PROTEIN 3-RELATED"/>
    <property type="match status" value="1"/>
</dbReference>
<comment type="caution">
    <text evidence="10">The sequence shown here is derived from an EMBL/GenBank/DDBJ whole genome shotgun (WGS) entry which is preliminary data.</text>
</comment>
<evidence type="ECO:0000256" key="5">
    <source>
        <dbReference type="ARBA" id="ARBA00022737"/>
    </source>
</evidence>
<dbReference type="AlphaFoldDB" id="A0A8J5HJP4"/>
<keyword evidence="5" id="KW-0677">Repeat</keyword>
<organism evidence="10 11">
    <name type="scientific">Zingiber officinale</name>
    <name type="common">Ginger</name>
    <name type="synonym">Amomum zingiber</name>
    <dbReference type="NCBI Taxonomy" id="94328"/>
    <lineage>
        <taxon>Eukaryota</taxon>
        <taxon>Viridiplantae</taxon>
        <taxon>Streptophyta</taxon>
        <taxon>Embryophyta</taxon>
        <taxon>Tracheophyta</taxon>
        <taxon>Spermatophyta</taxon>
        <taxon>Magnoliopsida</taxon>
        <taxon>Liliopsida</taxon>
        <taxon>Zingiberales</taxon>
        <taxon>Zingiberaceae</taxon>
        <taxon>Zingiber</taxon>
    </lineage>
</organism>
<evidence type="ECO:0000256" key="3">
    <source>
        <dbReference type="ARBA" id="ARBA00022525"/>
    </source>
</evidence>
<dbReference type="Pfam" id="PF13855">
    <property type="entry name" value="LRR_8"/>
    <property type="match status" value="1"/>
</dbReference>
<evidence type="ECO:0000313" key="11">
    <source>
        <dbReference type="Proteomes" id="UP000734854"/>
    </source>
</evidence>
<evidence type="ECO:0000256" key="8">
    <source>
        <dbReference type="ARBA" id="ARBA00041871"/>
    </source>
</evidence>
<evidence type="ECO:0000256" key="7">
    <source>
        <dbReference type="ARBA" id="ARBA00023278"/>
    </source>
</evidence>
<accession>A0A8J5HJP4</accession>
<keyword evidence="11" id="KW-1185">Reference proteome</keyword>
<keyword evidence="6" id="KW-0325">Glycoprotein</keyword>
<dbReference type="InterPro" id="IPR051582">
    <property type="entry name" value="LRR_extensin-like_regulator"/>
</dbReference>
<dbReference type="FunFam" id="3.80.10.10:FF:000224">
    <property type="entry name" value="Leucine-rich repeat extensin-like protein 1"/>
    <property type="match status" value="1"/>
</dbReference>
<keyword evidence="3" id="KW-0964">Secreted</keyword>
<name>A0A8J5HJP4_ZINOF</name>
<feature type="chain" id="PRO_5035174462" description="Cell wall hydroxyproline-rich glycoprotein" evidence="9">
    <location>
        <begin position="31"/>
        <end position="329"/>
    </location>
</feature>
<dbReference type="PANTHER" id="PTHR32093:SF124">
    <property type="entry name" value="POLLEN-SPECIFIC LEUCINE-RICH REPEAT EXTENSIN-LIKE PROTEIN 1"/>
    <property type="match status" value="1"/>
</dbReference>
<dbReference type="InterPro" id="IPR001611">
    <property type="entry name" value="Leu-rich_rpt"/>
</dbReference>
<dbReference type="Proteomes" id="UP000734854">
    <property type="component" value="Unassembled WGS sequence"/>
</dbReference>
<evidence type="ECO:0000256" key="4">
    <source>
        <dbReference type="ARBA" id="ARBA00022729"/>
    </source>
</evidence>
<sequence>MPFNLPIMETSGLPLLLLLLLTAIACNSHALTDAEVAFIARRQLLSLSKNVDLSDDFEFDVKVDYQFANPRIRRAYIALQAWRHAMYSDPSNVTGNWVGPEVCNYNGVFCAKALDDSSVDVVAGIDINGADIAGYLPNELGLLTDMALFHINSNRFCGIIPKSFSRLLLLYEIDVSNNRFVGPFPIVLVGLPSLRYIDLRYNDFEGPLPSELFDKQLDAIFLNSNRFTSGIPENFGNSTASIIVLANNNLGGCIPSSTGRMGATLNELILLNNELVGCLPMEIGLLGNATVLDASWNSLGRCLRISVDCLALLISPSLTTTLMWKMVSA</sequence>
<evidence type="ECO:0000256" key="6">
    <source>
        <dbReference type="ARBA" id="ARBA00023180"/>
    </source>
</evidence>
<protein>
    <recommendedName>
        <fullName evidence="8">Cell wall hydroxyproline-rich glycoprotein</fullName>
    </recommendedName>
</protein>
<keyword evidence="7" id="KW-0379">Hydroxylation</keyword>
<gene>
    <name evidence="10" type="ORF">ZIOFF_015661</name>
</gene>
<comment type="subcellular location">
    <subcellularLocation>
        <location evidence="1">Secreted</location>
        <location evidence="1">Cell wall</location>
    </subcellularLocation>
</comment>
<dbReference type="SUPFAM" id="SSF52058">
    <property type="entry name" value="L domain-like"/>
    <property type="match status" value="1"/>
</dbReference>
<dbReference type="EMBL" id="JACMSC010000004">
    <property type="protein sequence ID" value="KAG6525695.1"/>
    <property type="molecule type" value="Genomic_DNA"/>
</dbReference>
<dbReference type="Gene3D" id="3.80.10.10">
    <property type="entry name" value="Ribonuclease Inhibitor"/>
    <property type="match status" value="1"/>
</dbReference>
<reference evidence="10 11" key="1">
    <citation type="submission" date="2020-08" db="EMBL/GenBank/DDBJ databases">
        <title>Plant Genome Project.</title>
        <authorList>
            <person name="Zhang R.-G."/>
        </authorList>
    </citation>
    <scope>NUCLEOTIDE SEQUENCE [LARGE SCALE GENOMIC DNA]</scope>
    <source>
        <tissue evidence="10">Rhizome</tissue>
    </source>
</reference>
<keyword evidence="2" id="KW-0134">Cell wall</keyword>
<proteinExistence type="predicted"/>
<feature type="signal peptide" evidence="9">
    <location>
        <begin position="1"/>
        <end position="30"/>
    </location>
</feature>
<keyword evidence="4 9" id="KW-0732">Signal</keyword>
<evidence type="ECO:0000313" key="10">
    <source>
        <dbReference type="EMBL" id="KAG6525695.1"/>
    </source>
</evidence>
<evidence type="ECO:0000256" key="1">
    <source>
        <dbReference type="ARBA" id="ARBA00004191"/>
    </source>
</evidence>